<name>A0ABP7X7F1_9ACTN</name>
<organism evidence="2 3">
    <name type="scientific">Actinomadura miaoliensis</name>
    <dbReference type="NCBI Taxonomy" id="430685"/>
    <lineage>
        <taxon>Bacteria</taxon>
        <taxon>Bacillati</taxon>
        <taxon>Actinomycetota</taxon>
        <taxon>Actinomycetes</taxon>
        <taxon>Streptosporangiales</taxon>
        <taxon>Thermomonosporaceae</taxon>
        <taxon>Actinomadura</taxon>
    </lineage>
</organism>
<sequence length="442" mass="47791">MLAAVPRPKREIKPSTVRFIAMLRALDLAVNSHGVSHAQLERRLCDWMAEGQQAETRLRESPGGADRERLTTLVARKNDVEQSGLARTDGRRAKAGGQRIGELVSGKFPAGRTPPRRRVEVCVAVLLEFLAENDPDGFAAGEYGTRRSWLEWWRQADQGQEPDIGDGSLTVWGYLNTALEQLRQAGVHVGASVRAEEPAPADLSGLLAERDQALERARQAEKLLDEARARADDATARADEATTRADEATARADEATARADEAAARAREEARARQQARDERDEARRRADRLRRRAAALAMASAGLAAFAGVAADRLLLAGPPAHTVEFAAPAQEVTASQRPVFTLSRGLPAGTDWTLRVRLTVTPTDPVSACTFGMRITAHAEADGRPLPSFTSRPGQTDITQVVPLGGRGGRELRLVVTRLVTDPQCTLRLDPAGSRATAPG</sequence>
<reference evidence="3" key="1">
    <citation type="journal article" date="2019" name="Int. J. Syst. Evol. Microbiol.">
        <title>The Global Catalogue of Microorganisms (GCM) 10K type strain sequencing project: providing services to taxonomists for standard genome sequencing and annotation.</title>
        <authorList>
            <consortium name="The Broad Institute Genomics Platform"/>
            <consortium name="The Broad Institute Genome Sequencing Center for Infectious Disease"/>
            <person name="Wu L."/>
            <person name="Ma J."/>
        </authorList>
    </citation>
    <scope>NUCLEOTIDE SEQUENCE [LARGE SCALE GENOMIC DNA]</scope>
    <source>
        <strain evidence="3">JCM 16702</strain>
    </source>
</reference>
<proteinExistence type="predicted"/>
<keyword evidence="3" id="KW-1185">Reference proteome</keyword>
<feature type="region of interest" description="Disordered" evidence="1">
    <location>
        <begin position="385"/>
        <end position="405"/>
    </location>
</feature>
<protein>
    <submittedName>
        <fullName evidence="2">Uncharacterized protein</fullName>
    </submittedName>
</protein>
<evidence type="ECO:0000256" key="1">
    <source>
        <dbReference type="SAM" id="MobiDB-lite"/>
    </source>
</evidence>
<dbReference type="EMBL" id="BAAAZG010000086">
    <property type="protein sequence ID" value="GAA4106043.1"/>
    <property type="molecule type" value="Genomic_DNA"/>
</dbReference>
<feature type="region of interest" description="Disordered" evidence="1">
    <location>
        <begin position="226"/>
        <end position="285"/>
    </location>
</feature>
<comment type="caution">
    <text evidence="2">The sequence shown here is derived from an EMBL/GenBank/DDBJ whole genome shotgun (WGS) entry which is preliminary data.</text>
</comment>
<feature type="compositionally biased region" description="Polar residues" evidence="1">
    <location>
        <begin position="390"/>
        <end position="401"/>
    </location>
</feature>
<evidence type="ECO:0000313" key="3">
    <source>
        <dbReference type="Proteomes" id="UP001500683"/>
    </source>
</evidence>
<gene>
    <name evidence="2" type="ORF">GCM10022214_86800</name>
</gene>
<accession>A0ABP7X7F1</accession>
<dbReference type="Proteomes" id="UP001500683">
    <property type="component" value="Unassembled WGS sequence"/>
</dbReference>
<evidence type="ECO:0000313" key="2">
    <source>
        <dbReference type="EMBL" id="GAA4106043.1"/>
    </source>
</evidence>